<dbReference type="SUPFAM" id="SSF50475">
    <property type="entry name" value="FMN-binding split barrel"/>
    <property type="match status" value="1"/>
</dbReference>
<dbReference type="InterPro" id="IPR012349">
    <property type="entry name" value="Split_barrel_FMN-bd"/>
</dbReference>
<evidence type="ECO:0000259" key="2">
    <source>
        <dbReference type="PROSITE" id="PS51078"/>
    </source>
</evidence>
<dbReference type="EMBL" id="VDFW01000012">
    <property type="protein sequence ID" value="TNC25183.1"/>
    <property type="molecule type" value="Genomic_DNA"/>
</dbReference>
<gene>
    <name evidence="3" type="ORF">FG385_16210</name>
</gene>
<dbReference type="InterPro" id="IPR002563">
    <property type="entry name" value="Flavin_Rdtase-like_dom"/>
</dbReference>
<comment type="caution">
    <text evidence="3">The sequence shown here is derived from an EMBL/GenBank/DDBJ whole genome shotgun (WGS) entry which is preliminary data.</text>
</comment>
<keyword evidence="4" id="KW-1185">Reference proteome</keyword>
<evidence type="ECO:0000313" key="4">
    <source>
        <dbReference type="Proteomes" id="UP000305546"/>
    </source>
</evidence>
<dbReference type="AlphaFoldDB" id="A0A5C4M0N3"/>
<keyword evidence="1" id="KW-0560">Oxidoreductase</keyword>
<dbReference type="Proteomes" id="UP000305546">
    <property type="component" value="Unassembled WGS sequence"/>
</dbReference>
<dbReference type="SUPFAM" id="SSF55781">
    <property type="entry name" value="GAF domain-like"/>
    <property type="match status" value="1"/>
</dbReference>
<dbReference type="PROSITE" id="PS51078">
    <property type="entry name" value="ICLR_ED"/>
    <property type="match status" value="1"/>
</dbReference>
<dbReference type="PANTHER" id="PTHR30466:SF1">
    <property type="entry name" value="FMN REDUCTASE (NADH) RUTF"/>
    <property type="match status" value="1"/>
</dbReference>
<dbReference type="RefSeq" id="WP_139097571.1">
    <property type="nucleotide sequence ID" value="NZ_VDFW01000012.1"/>
</dbReference>
<sequence>MTDVMRFTAQELRHAAAQCPAGAVIVAAHDRDGELLAVTVGAFGLVSMEPPMVSFVPGRAPRRLREAGGTLFVSILSAGQEHLCRAVESGDTSLLGWCGVPVAAGALAHLECRVAQLVRAGEGQLAVCDVLSVEVHAADAPLAFFRGGYGSVAPRWLVAAGPEAPEGRRVAAIGRTEMETLADDLGAYVTAMARTGDSLTLVATAGDPHGEAQITQLGSRIPFVPPLGATEAAWGSRALRDEWLGELAGARRAHAEAVLDRIRTRGWAITLGTGQVEVEYIIRRATGRDGTAARRELADALYRSAAGFNSLVIDESVPQQLRAVAVPVFDRHGTPTLTLSAWAPFPMLDWPEIEKYIDAVKITAERISALAAGFSTGTEKS</sequence>
<feature type="domain" description="IclR-ED" evidence="2">
    <location>
        <begin position="156"/>
        <end position="373"/>
    </location>
</feature>
<dbReference type="SMART" id="SM00903">
    <property type="entry name" value="Flavin_Reduct"/>
    <property type="match status" value="1"/>
</dbReference>
<dbReference type="InterPro" id="IPR050268">
    <property type="entry name" value="NADH-dep_flavin_reductase"/>
</dbReference>
<organism evidence="3 4">
    <name type="scientific">Amycolatopsis alkalitolerans</name>
    <dbReference type="NCBI Taxonomy" id="2547244"/>
    <lineage>
        <taxon>Bacteria</taxon>
        <taxon>Bacillati</taxon>
        <taxon>Actinomycetota</taxon>
        <taxon>Actinomycetes</taxon>
        <taxon>Pseudonocardiales</taxon>
        <taxon>Pseudonocardiaceae</taxon>
        <taxon>Amycolatopsis</taxon>
    </lineage>
</organism>
<dbReference type="InterPro" id="IPR029016">
    <property type="entry name" value="GAF-like_dom_sf"/>
</dbReference>
<dbReference type="GO" id="GO:0010181">
    <property type="term" value="F:FMN binding"/>
    <property type="evidence" value="ECO:0007669"/>
    <property type="project" value="InterPro"/>
</dbReference>
<dbReference type="GO" id="GO:0042602">
    <property type="term" value="F:riboflavin reductase (NADPH) activity"/>
    <property type="evidence" value="ECO:0007669"/>
    <property type="project" value="TreeGrafter"/>
</dbReference>
<accession>A0A5C4M0N3</accession>
<dbReference type="OrthoDB" id="9792858at2"/>
<evidence type="ECO:0000256" key="1">
    <source>
        <dbReference type="ARBA" id="ARBA00023002"/>
    </source>
</evidence>
<dbReference type="Pfam" id="PF01613">
    <property type="entry name" value="Flavin_Reduct"/>
    <property type="match status" value="1"/>
</dbReference>
<proteinExistence type="predicted"/>
<reference evidence="3 4" key="1">
    <citation type="submission" date="2019-06" db="EMBL/GenBank/DDBJ databases">
        <title>Amycolatopsis alkalitolerans sp. nov., isolated from Gastrodia elata Blume.</title>
        <authorList>
            <person name="Narsing Rao M.P."/>
            <person name="Li W.J."/>
        </authorList>
    </citation>
    <scope>NUCLEOTIDE SEQUENCE [LARGE SCALE GENOMIC DNA]</scope>
    <source>
        <strain evidence="3 4">SYSUP0005</strain>
    </source>
</reference>
<evidence type="ECO:0000313" key="3">
    <source>
        <dbReference type="EMBL" id="TNC25183.1"/>
    </source>
</evidence>
<name>A0A5C4M0N3_9PSEU</name>
<dbReference type="InterPro" id="IPR014757">
    <property type="entry name" value="Tscrpt_reg_IclR_C"/>
</dbReference>
<dbReference type="Gene3D" id="2.30.110.10">
    <property type="entry name" value="Electron Transport, Fmn-binding Protein, Chain A"/>
    <property type="match status" value="1"/>
</dbReference>
<dbReference type="Gene3D" id="3.30.450.40">
    <property type="match status" value="1"/>
</dbReference>
<protein>
    <recommendedName>
        <fullName evidence="2">IclR-ED domain-containing protein</fullName>
    </recommendedName>
</protein>
<dbReference type="PANTHER" id="PTHR30466">
    <property type="entry name" value="FLAVIN REDUCTASE"/>
    <property type="match status" value="1"/>
</dbReference>